<feature type="transmembrane region" description="Helical" evidence="6">
    <location>
        <begin position="53"/>
        <end position="69"/>
    </location>
</feature>
<dbReference type="PANTHER" id="PTHR43047:SF72">
    <property type="entry name" value="OSMOSENSING HISTIDINE PROTEIN KINASE SLN1"/>
    <property type="match status" value="1"/>
</dbReference>
<dbReference type="Gene3D" id="3.30.565.10">
    <property type="entry name" value="Histidine kinase-like ATPase, C-terminal domain"/>
    <property type="match status" value="1"/>
</dbReference>
<evidence type="ECO:0000259" key="7">
    <source>
        <dbReference type="PROSITE" id="PS50109"/>
    </source>
</evidence>
<dbReference type="InterPro" id="IPR003594">
    <property type="entry name" value="HATPase_dom"/>
</dbReference>
<evidence type="ECO:0000256" key="1">
    <source>
        <dbReference type="ARBA" id="ARBA00000085"/>
    </source>
</evidence>
<keyword evidence="5" id="KW-0418">Kinase</keyword>
<comment type="catalytic activity">
    <reaction evidence="1">
        <text>ATP + protein L-histidine = ADP + protein N-phospho-L-histidine.</text>
        <dbReference type="EC" id="2.7.13.3"/>
    </reaction>
</comment>
<dbReference type="GO" id="GO:0009927">
    <property type="term" value="F:histidine phosphotransfer kinase activity"/>
    <property type="evidence" value="ECO:0007669"/>
    <property type="project" value="TreeGrafter"/>
</dbReference>
<proteinExistence type="predicted"/>
<evidence type="ECO:0000256" key="5">
    <source>
        <dbReference type="ARBA" id="ARBA00022777"/>
    </source>
</evidence>
<keyword evidence="6" id="KW-0812">Transmembrane</keyword>
<dbReference type="AlphaFoldDB" id="A0AAD1Y9J1"/>
<feature type="transmembrane region" description="Helical" evidence="6">
    <location>
        <begin position="75"/>
        <end position="92"/>
    </location>
</feature>
<dbReference type="PANTHER" id="PTHR43047">
    <property type="entry name" value="TWO-COMPONENT HISTIDINE PROTEIN KINASE"/>
    <property type="match status" value="1"/>
</dbReference>
<dbReference type="EC" id="2.7.13.3" evidence="2"/>
<reference evidence="8" key="1">
    <citation type="submission" date="2023-07" db="EMBL/GenBank/DDBJ databases">
        <authorList>
            <consortium name="AG Swart"/>
            <person name="Singh M."/>
            <person name="Singh A."/>
            <person name="Seah K."/>
            <person name="Emmerich C."/>
        </authorList>
    </citation>
    <scope>NUCLEOTIDE SEQUENCE</scope>
    <source>
        <strain evidence="8">DP1</strain>
    </source>
</reference>
<keyword evidence="6" id="KW-1133">Transmembrane helix</keyword>
<dbReference type="SMART" id="SM00387">
    <property type="entry name" value="HATPase_c"/>
    <property type="match status" value="1"/>
</dbReference>
<dbReference type="PROSITE" id="PS50109">
    <property type="entry name" value="HIS_KIN"/>
    <property type="match status" value="1"/>
</dbReference>
<dbReference type="GO" id="GO:0000155">
    <property type="term" value="F:phosphorelay sensor kinase activity"/>
    <property type="evidence" value="ECO:0007669"/>
    <property type="project" value="InterPro"/>
</dbReference>
<dbReference type="InterPro" id="IPR005467">
    <property type="entry name" value="His_kinase_dom"/>
</dbReference>
<dbReference type="Pfam" id="PF00512">
    <property type="entry name" value="HisKA"/>
    <property type="match status" value="1"/>
</dbReference>
<dbReference type="Proteomes" id="UP001295684">
    <property type="component" value="Unassembled WGS sequence"/>
</dbReference>
<feature type="domain" description="Histidine kinase" evidence="7">
    <location>
        <begin position="363"/>
        <end position="609"/>
    </location>
</feature>
<sequence length="659" mass="76524">MVGILSRFEIIFDIKKCWQELEILTTNPELQEVKNEYFQAYTMTCWNYIWKSLLYYVLLATVLIFAGLSDDSSHYFIFPLACMGYICINLFVKKTQKSYAGLIIYFSFFSTISTAMSVDKPRYEHFEGWSVINMLFIIIAIAFCLEWRRIMKVYFMCKLYYVVNICYAYGTMTFMFWFSLFFEVICVCIITITLSKIVLSFIEINIKIQHLFQTIRKLLEVFPESVMIESFDSLLKQNTVKFINNTAKKEFFEGDQERSEFLNLNMEFKISHNSEKHQKELFDISEFLKNQTKSAIETNQEISSEVKIARTDSDEKYFTVKTIMVEWEEDKQACMHVFTDMTHVKNLEHEKAINKCLHLIFSSVSHEFRTPLNAFKHSIGFMKNSYQNLQKLAVNNRGDGRLQESDEMFNKFHKIASISSTTLLSLVEDILDLAKIKSGTFSLNIDSFRLKELMNEIDYIFEFQCAQKKLDFEISYINCCPETIAVSDIGRVKQILINLISNCFKFTQCGGISVKICELRELEMQTFESHSYFKFIVEDTGIGIAKENQKNLFQIFGKLDQDDKNINGKGTGLGLNICKKLVEALGGTIELTSEETKGTEVTFTIRNQVEHIPPSRQRLMNQQIQDSSHSCQSANSMDPKPHTIRLFTPNPSCLNNNLK</sequence>
<dbReference type="InterPro" id="IPR036890">
    <property type="entry name" value="HATPase_C_sf"/>
</dbReference>
<comment type="caution">
    <text evidence="8">The sequence shown here is derived from an EMBL/GenBank/DDBJ whole genome shotgun (WGS) entry which is preliminary data.</text>
</comment>
<evidence type="ECO:0000256" key="4">
    <source>
        <dbReference type="ARBA" id="ARBA00022679"/>
    </source>
</evidence>
<dbReference type="CDD" id="cd00082">
    <property type="entry name" value="HisKA"/>
    <property type="match status" value="1"/>
</dbReference>
<dbReference type="InterPro" id="IPR036097">
    <property type="entry name" value="HisK_dim/P_sf"/>
</dbReference>
<accession>A0AAD1Y9J1</accession>
<organism evidence="8 9">
    <name type="scientific">Euplotes crassus</name>
    <dbReference type="NCBI Taxonomy" id="5936"/>
    <lineage>
        <taxon>Eukaryota</taxon>
        <taxon>Sar</taxon>
        <taxon>Alveolata</taxon>
        <taxon>Ciliophora</taxon>
        <taxon>Intramacronucleata</taxon>
        <taxon>Spirotrichea</taxon>
        <taxon>Hypotrichia</taxon>
        <taxon>Euplotida</taxon>
        <taxon>Euplotidae</taxon>
        <taxon>Moneuplotes</taxon>
    </lineage>
</organism>
<feature type="transmembrane region" description="Helical" evidence="6">
    <location>
        <begin position="99"/>
        <end position="116"/>
    </location>
</feature>
<evidence type="ECO:0000256" key="3">
    <source>
        <dbReference type="ARBA" id="ARBA00022553"/>
    </source>
</evidence>
<dbReference type="PRINTS" id="PR00344">
    <property type="entry name" value="BCTRLSENSOR"/>
</dbReference>
<evidence type="ECO:0000313" key="8">
    <source>
        <dbReference type="EMBL" id="CAI2387204.1"/>
    </source>
</evidence>
<keyword evidence="6" id="KW-0472">Membrane</keyword>
<evidence type="ECO:0000256" key="2">
    <source>
        <dbReference type="ARBA" id="ARBA00012438"/>
    </source>
</evidence>
<evidence type="ECO:0000313" key="9">
    <source>
        <dbReference type="Proteomes" id="UP001295684"/>
    </source>
</evidence>
<dbReference type="InterPro" id="IPR003661">
    <property type="entry name" value="HisK_dim/P_dom"/>
</dbReference>
<gene>
    <name evidence="8" type="ORF">ECRASSUSDP1_LOCUS28833</name>
</gene>
<evidence type="ECO:0000256" key="6">
    <source>
        <dbReference type="SAM" id="Phobius"/>
    </source>
</evidence>
<dbReference type="EMBL" id="CAMPGE010029721">
    <property type="protein sequence ID" value="CAI2387204.1"/>
    <property type="molecule type" value="Genomic_DNA"/>
</dbReference>
<dbReference type="Pfam" id="PF02518">
    <property type="entry name" value="HATPase_c"/>
    <property type="match status" value="1"/>
</dbReference>
<keyword evidence="4" id="KW-0808">Transferase</keyword>
<dbReference type="SUPFAM" id="SSF55874">
    <property type="entry name" value="ATPase domain of HSP90 chaperone/DNA topoisomerase II/histidine kinase"/>
    <property type="match status" value="1"/>
</dbReference>
<protein>
    <recommendedName>
        <fullName evidence="2">histidine kinase</fullName>
        <ecNumber evidence="2">2.7.13.3</ecNumber>
    </recommendedName>
</protein>
<feature type="transmembrane region" description="Helical" evidence="6">
    <location>
        <begin position="128"/>
        <end position="147"/>
    </location>
</feature>
<keyword evidence="3" id="KW-0597">Phosphoprotein</keyword>
<dbReference type="InterPro" id="IPR004358">
    <property type="entry name" value="Sig_transdc_His_kin-like_C"/>
</dbReference>
<keyword evidence="9" id="KW-1185">Reference proteome</keyword>
<feature type="transmembrane region" description="Helical" evidence="6">
    <location>
        <begin position="159"/>
        <end position="178"/>
    </location>
</feature>
<dbReference type="SMART" id="SM00388">
    <property type="entry name" value="HisKA"/>
    <property type="match status" value="1"/>
</dbReference>
<name>A0AAD1Y9J1_EUPCR</name>
<dbReference type="Gene3D" id="1.10.287.130">
    <property type="match status" value="1"/>
</dbReference>
<dbReference type="GO" id="GO:0005886">
    <property type="term" value="C:plasma membrane"/>
    <property type="evidence" value="ECO:0007669"/>
    <property type="project" value="TreeGrafter"/>
</dbReference>
<dbReference type="SUPFAM" id="SSF47384">
    <property type="entry name" value="Homodimeric domain of signal transducing histidine kinase"/>
    <property type="match status" value="1"/>
</dbReference>